<dbReference type="KEGG" id="pcm:AY601_5054"/>
<dbReference type="EMBL" id="CP014504">
    <property type="protein sequence ID" value="AMQ01867.1"/>
    <property type="molecule type" value="Genomic_DNA"/>
</dbReference>
<sequence length="161" mass="18558">MLLSINIVYACKQTEKSFREKQEELMEGKTDQELIQEIYNKPKNYKIVDIRTQSGIREDIPGGLGLKEGGVLQVMFYEGRIYIERFGAFSGSYERQYYSDTNGITKVTFEGEGNLNDKLWTGGPRINPQWLSSQITVTQSYEAQSNYGQHHLKAAYILRRL</sequence>
<accession>A0A127VKM9</accession>
<dbReference type="AlphaFoldDB" id="A0A127VKM9"/>
<reference evidence="1 2" key="1">
    <citation type="submission" date="2016-03" db="EMBL/GenBank/DDBJ databases">
        <title>Complete genome sequence of Pedobacter cryoconitis PAMC 27485.</title>
        <authorList>
            <person name="Lee J."/>
            <person name="Kim O.-S."/>
        </authorList>
    </citation>
    <scope>NUCLEOTIDE SEQUENCE [LARGE SCALE GENOMIC DNA]</scope>
    <source>
        <strain evidence="1 2">PAMC 27485</strain>
    </source>
</reference>
<evidence type="ECO:0000313" key="1">
    <source>
        <dbReference type="EMBL" id="AMQ01867.1"/>
    </source>
</evidence>
<name>A0A127VKM9_9SPHI</name>
<organism evidence="1 2">
    <name type="scientific">Pedobacter cryoconitis</name>
    <dbReference type="NCBI Taxonomy" id="188932"/>
    <lineage>
        <taxon>Bacteria</taxon>
        <taxon>Pseudomonadati</taxon>
        <taxon>Bacteroidota</taxon>
        <taxon>Sphingobacteriia</taxon>
        <taxon>Sphingobacteriales</taxon>
        <taxon>Sphingobacteriaceae</taxon>
        <taxon>Pedobacter</taxon>
    </lineage>
</organism>
<dbReference type="PATRIC" id="fig|188932.3.peg.5243"/>
<evidence type="ECO:0000313" key="2">
    <source>
        <dbReference type="Proteomes" id="UP000071561"/>
    </source>
</evidence>
<keyword evidence="2" id="KW-1185">Reference proteome</keyword>
<proteinExistence type="predicted"/>
<dbReference type="Proteomes" id="UP000071561">
    <property type="component" value="Chromosome"/>
</dbReference>
<protein>
    <submittedName>
        <fullName evidence="1">Uncharacterized protein</fullName>
    </submittedName>
</protein>
<gene>
    <name evidence="1" type="ORF">AY601_5054</name>
</gene>